<proteinExistence type="predicted"/>
<accession>A0A8S5SLN0</accession>
<evidence type="ECO:0000313" key="1">
    <source>
        <dbReference type="EMBL" id="DAF51972.1"/>
    </source>
</evidence>
<organism evidence="1">
    <name type="scientific">Siphoviridae sp. ct2KB1</name>
    <dbReference type="NCBI Taxonomy" id="2827768"/>
    <lineage>
        <taxon>Viruses</taxon>
        <taxon>Duplodnaviria</taxon>
        <taxon>Heunggongvirae</taxon>
        <taxon>Uroviricota</taxon>
        <taxon>Caudoviricetes</taxon>
    </lineage>
</organism>
<name>A0A8S5SLN0_9CAUD</name>
<reference evidence="1" key="1">
    <citation type="journal article" date="2021" name="Proc. Natl. Acad. Sci. U.S.A.">
        <title>A Catalog of Tens of Thousands of Viruses from Human Metagenomes Reveals Hidden Associations with Chronic Diseases.</title>
        <authorList>
            <person name="Tisza M.J."/>
            <person name="Buck C.B."/>
        </authorList>
    </citation>
    <scope>NUCLEOTIDE SEQUENCE</scope>
    <source>
        <strain evidence="1">Ct2KB1</strain>
    </source>
</reference>
<protein>
    <submittedName>
        <fullName evidence="1">Uncharacterized protein</fullName>
    </submittedName>
</protein>
<dbReference type="EMBL" id="BK032626">
    <property type="protein sequence ID" value="DAF51972.1"/>
    <property type="molecule type" value="Genomic_DNA"/>
</dbReference>
<sequence>MVCLQGIIKIKTKTKNSSFTAGLGLRFFCCFKRLDLKSKKCKSNKRILNS</sequence>